<dbReference type="EMBL" id="LT594493">
    <property type="protein sequence ID" value="SBT75002.1"/>
    <property type="molecule type" value="Genomic_DNA"/>
</dbReference>
<keyword evidence="1" id="KW-0175">Coiled coil</keyword>
<protein>
    <submittedName>
        <fullName evidence="3">Uncharacterized protein</fullName>
    </submittedName>
</protein>
<dbReference type="Proteomes" id="UP000219799">
    <property type="component" value="Chromosome 5"/>
</dbReference>
<feature type="compositionally biased region" description="Basic and acidic residues" evidence="2">
    <location>
        <begin position="141"/>
        <end position="157"/>
    </location>
</feature>
<feature type="region of interest" description="Disordered" evidence="2">
    <location>
        <begin position="180"/>
        <end position="207"/>
    </location>
</feature>
<gene>
    <name evidence="3" type="primary">PmlGA01_050022900</name>
    <name evidence="3" type="ORF">PMLGA01_050022900</name>
</gene>
<evidence type="ECO:0000313" key="4">
    <source>
        <dbReference type="Proteomes" id="UP000219799"/>
    </source>
</evidence>
<feature type="coiled-coil region" evidence="1">
    <location>
        <begin position="58"/>
        <end position="85"/>
    </location>
</feature>
<dbReference type="InterPro" id="IPR009548">
    <property type="entry name" value="Prkrip1"/>
</dbReference>
<dbReference type="GO" id="GO:0019901">
    <property type="term" value="F:protein kinase binding"/>
    <property type="evidence" value="ECO:0007669"/>
    <property type="project" value="TreeGrafter"/>
</dbReference>
<dbReference type="GO" id="GO:0003725">
    <property type="term" value="F:double-stranded RNA binding"/>
    <property type="evidence" value="ECO:0007669"/>
    <property type="project" value="InterPro"/>
</dbReference>
<sequence length="268" mass="31440">MDIKIVEDEVMLSDGRIIKMPVKKKEDENEKNKAKAKLKVEKIPNVWGSSAGAGSDYFDLYRKQRNEENERLEIIEKQWKEYTDNQIFQSKRREKIEYIEKKRQKKKNKRLMKKNKIKQLRINKKINKNEKKAKMSSSNENEEKCPDTDRCSGRRKDEQHVYEGVDGAADGGADEEEIQFSKRYDNNNNRSYNKDGVTANEDPSMLKGKKKETETDDKNELCVPPVDLNNFLVVKEDELAAYSCMYIFLKFLFFSHNFSSKIKGFSFA</sequence>
<evidence type="ECO:0000313" key="3">
    <source>
        <dbReference type="EMBL" id="SBT75002.1"/>
    </source>
</evidence>
<dbReference type="PANTHER" id="PTHR13507:SF0">
    <property type="entry name" value="PRKR-INTERACTING PROTEIN 1"/>
    <property type="match status" value="1"/>
</dbReference>
<dbReference type="GO" id="GO:0004860">
    <property type="term" value="F:protein kinase inhibitor activity"/>
    <property type="evidence" value="ECO:0007669"/>
    <property type="project" value="TreeGrafter"/>
</dbReference>
<dbReference type="GO" id="GO:0005730">
    <property type="term" value="C:nucleolus"/>
    <property type="evidence" value="ECO:0007669"/>
    <property type="project" value="TreeGrafter"/>
</dbReference>
<proteinExistence type="predicted"/>
<evidence type="ECO:0000256" key="1">
    <source>
        <dbReference type="SAM" id="Coils"/>
    </source>
</evidence>
<accession>A0A1C3KLX3</accession>
<dbReference type="AlphaFoldDB" id="A0A1C3KLX3"/>
<reference evidence="3 4" key="1">
    <citation type="submission" date="2016-06" db="EMBL/GenBank/DDBJ databases">
        <authorList>
            <consortium name="Pathogen Informatics"/>
        </authorList>
    </citation>
    <scope>NUCLEOTIDE SEQUENCE [LARGE SCALE GENOMIC DNA]</scope>
    <source>
        <strain evidence="3">PmlGA01</strain>
    </source>
</reference>
<dbReference type="PANTHER" id="PTHR13507">
    <property type="entry name" value="PRKR-INTERACTING PROTEIN 1"/>
    <property type="match status" value="1"/>
</dbReference>
<organism evidence="3 4">
    <name type="scientific">Plasmodium malariae</name>
    <dbReference type="NCBI Taxonomy" id="5858"/>
    <lineage>
        <taxon>Eukaryota</taxon>
        <taxon>Sar</taxon>
        <taxon>Alveolata</taxon>
        <taxon>Apicomplexa</taxon>
        <taxon>Aconoidasida</taxon>
        <taxon>Haemosporida</taxon>
        <taxon>Plasmodiidae</taxon>
        <taxon>Plasmodium</taxon>
        <taxon>Plasmodium (Plasmodium)</taxon>
    </lineage>
</organism>
<feature type="region of interest" description="Disordered" evidence="2">
    <location>
        <begin position="124"/>
        <end position="157"/>
    </location>
</feature>
<dbReference type="VEuPathDB" id="PlasmoDB:PmUG01_05033700"/>
<evidence type="ECO:0000256" key="2">
    <source>
        <dbReference type="SAM" id="MobiDB-lite"/>
    </source>
</evidence>
<name>A0A1C3KLX3_PLAMA</name>
<dbReference type="Pfam" id="PF06658">
    <property type="entry name" value="DUF1168"/>
    <property type="match status" value="1"/>
</dbReference>